<comment type="caution">
    <text evidence="3">The sequence shown here is derived from an EMBL/GenBank/DDBJ whole genome shotgun (WGS) entry which is preliminary data.</text>
</comment>
<evidence type="ECO:0000313" key="4">
    <source>
        <dbReference type="Proteomes" id="UP000680304"/>
    </source>
</evidence>
<proteinExistence type="predicted"/>
<dbReference type="RefSeq" id="WP_307860515.1">
    <property type="nucleotide sequence ID" value="NZ_BOVJ01000069.1"/>
</dbReference>
<feature type="chain" id="PRO_5047087049" description="Copper amine oxidase-like N-terminal domain-containing protein" evidence="1">
    <location>
        <begin position="25"/>
        <end position="376"/>
    </location>
</feature>
<dbReference type="InterPro" id="IPR036582">
    <property type="entry name" value="Mao_N_sf"/>
</dbReference>
<dbReference type="InterPro" id="IPR012854">
    <property type="entry name" value="Cu_amine_oxidase-like_N"/>
</dbReference>
<evidence type="ECO:0000313" key="3">
    <source>
        <dbReference type="EMBL" id="GIQ63743.1"/>
    </source>
</evidence>
<sequence>MKIFQSAAILLLFSFMAVPLYASAASAGTVRVILNDKQVALSKDVIVRNNRTYLPLRSLSENMGFKVRYEAASHTVSLARPETDIILALNRPDVTVNGVAKTNPDAPFVRNGTTYVPLRFIATATKANIEWNKKANEIAVKDQAFIHYADAKADYWVSFESGKVFISQDGKIRELTGANVKPLEQGSIETHYFGDRSLLLTVDDEHGAHMTIFHNRYQFLVKDGAVIKKSYYTYSGNYAIADFQKVKSNQSYLFDGNVLQLIDRQGRLSEAYDLNAITGETGSFVIDYVDPEFALVRPARNLQLIYVDLMDKSSEVLYRKLLTEEEQKLWESLDEAGDAYFVSTLLKLEKREGNTLYLSYRSPATEQTVHVEYRIQ</sequence>
<organism evidence="3 4">
    <name type="scientific">Paenibacillus cisolokensis</name>
    <dbReference type="NCBI Taxonomy" id="1658519"/>
    <lineage>
        <taxon>Bacteria</taxon>
        <taxon>Bacillati</taxon>
        <taxon>Bacillota</taxon>
        <taxon>Bacilli</taxon>
        <taxon>Bacillales</taxon>
        <taxon>Paenibacillaceae</taxon>
        <taxon>Paenibacillus</taxon>
    </lineage>
</organism>
<dbReference type="Proteomes" id="UP000680304">
    <property type="component" value="Unassembled WGS sequence"/>
</dbReference>
<evidence type="ECO:0000259" key="2">
    <source>
        <dbReference type="Pfam" id="PF07833"/>
    </source>
</evidence>
<feature type="domain" description="Copper amine oxidase-like N-terminal" evidence="2">
    <location>
        <begin position="34"/>
        <end position="139"/>
    </location>
</feature>
<dbReference type="SUPFAM" id="SSF55383">
    <property type="entry name" value="Copper amine oxidase, domain N"/>
    <property type="match status" value="2"/>
</dbReference>
<gene>
    <name evidence="3" type="ORF">PACILC2_23110</name>
</gene>
<name>A0ABQ4N684_9BACL</name>
<reference evidence="3 4" key="1">
    <citation type="submission" date="2021-04" db="EMBL/GenBank/DDBJ databases">
        <title>Draft genome sequence of Paenibacillus cisolokensis, LC2-13A.</title>
        <authorList>
            <person name="Uke A."/>
            <person name="Chhe C."/>
            <person name="Baramee S."/>
            <person name="Kosugi A."/>
        </authorList>
    </citation>
    <scope>NUCLEOTIDE SEQUENCE [LARGE SCALE GENOMIC DNA]</scope>
    <source>
        <strain evidence="3 4">LC2-13A</strain>
    </source>
</reference>
<feature type="signal peptide" evidence="1">
    <location>
        <begin position="1"/>
        <end position="24"/>
    </location>
</feature>
<dbReference type="EMBL" id="BOVJ01000069">
    <property type="protein sequence ID" value="GIQ63743.1"/>
    <property type="molecule type" value="Genomic_DNA"/>
</dbReference>
<evidence type="ECO:0000256" key="1">
    <source>
        <dbReference type="SAM" id="SignalP"/>
    </source>
</evidence>
<keyword evidence="4" id="KW-1185">Reference proteome</keyword>
<dbReference type="Pfam" id="PF07833">
    <property type="entry name" value="Cu_amine_oxidN1"/>
    <property type="match status" value="1"/>
</dbReference>
<keyword evidence="1" id="KW-0732">Signal</keyword>
<accession>A0ABQ4N684</accession>
<protein>
    <recommendedName>
        <fullName evidence="2">Copper amine oxidase-like N-terminal domain-containing protein</fullName>
    </recommendedName>
</protein>
<dbReference type="Gene3D" id="3.30.457.10">
    <property type="entry name" value="Copper amine oxidase-like, N-terminal domain"/>
    <property type="match status" value="1"/>
</dbReference>